<organism evidence="1 2">
    <name type="scientific">Entomophthora muscae</name>
    <dbReference type="NCBI Taxonomy" id="34485"/>
    <lineage>
        <taxon>Eukaryota</taxon>
        <taxon>Fungi</taxon>
        <taxon>Fungi incertae sedis</taxon>
        <taxon>Zoopagomycota</taxon>
        <taxon>Entomophthoromycotina</taxon>
        <taxon>Entomophthoromycetes</taxon>
        <taxon>Entomophthorales</taxon>
        <taxon>Entomophthoraceae</taxon>
        <taxon>Entomophthora</taxon>
    </lineage>
</organism>
<proteinExistence type="predicted"/>
<dbReference type="EMBL" id="QTSX02004275">
    <property type="protein sequence ID" value="KAJ9066849.1"/>
    <property type="molecule type" value="Genomic_DNA"/>
</dbReference>
<evidence type="ECO:0000313" key="2">
    <source>
        <dbReference type="Proteomes" id="UP001165960"/>
    </source>
</evidence>
<name>A0ACC2SWR6_9FUNG</name>
<sequence>MPHVCSSSLTGSPVAPLSVAPAASPAAFSRCGSSPDQSSPVCAYSTQHVVLSSLDKKNALSGVEQTSPFHETPKRKKTQRGQVFFGKKPQLNAGDLQQASSDVVTNFY</sequence>
<comment type="caution">
    <text evidence="1">The sequence shown here is derived from an EMBL/GenBank/DDBJ whole genome shotgun (WGS) entry which is preliminary data.</text>
</comment>
<keyword evidence="2" id="KW-1185">Reference proteome</keyword>
<reference evidence="1" key="1">
    <citation type="submission" date="2022-04" db="EMBL/GenBank/DDBJ databases">
        <title>Genome of the entomopathogenic fungus Entomophthora muscae.</title>
        <authorList>
            <person name="Elya C."/>
            <person name="Lovett B.R."/>
            <person name="Lee E."/>
            <person name="Macias A.M."/>
            <person name="Hajek A.E."/>
            <person name="De Bivort B.L."/>
            <person name="Kasson M.T."/>
            <person name="De Fine Licht H.H."/>
            <person name="Stajich J.E."/>
        </authorList>
    </citation>
    <scope>NUCLEOTIDE SEQUENCE</scope>
    <source>
        <strain evidence="1">Berkeley</strain>
    </source>
</reference>
<accession>A0ACC2SWR6</accession>
<protein>
    <submittedName>
        <fullName evidence="1">Uncharacterized protein</fullName>
    </submittedName>
</protein>
<evidence type="ECO:0000313" key="1">
    <source>
        <dbReference type="EMBL" id="KAJ9066849.1"/>
    </source>
</evidence>
<dbReference type="Proteomes" id="UP001165960">
    <property type="component" value="Unassembled WGS sequence"/>
</dbReference>
<gene>
    <name evidence="1" type="ORF">DSO57_1005515</name>
</gene>